<organism evidence="2 3">
    <name type="scientific">Citrullus colocynthis</name>
    <name type="common">colocynth</name>
    <dbReference type="NCBI Taxonomy" id="252529"/>
    <lineage>
        <taxon>Eukaryota</taxon>
        <taxon>Viridiplantae</taxon>
        <taxon>Streptophyta</taxon>
        <taxon>Embryophyta</taxon>
        <taxon>Tracheophyta</taxon>
        <taxon>Spermatophyta</taxon>
        <taxon>Magnoliopsida</taxon>
        <taxon>eudicotyledons</taxon>
        <taxon>Gunneridae</taxon>
        <taxon>Pentapetalae</taxon>
        <taxon>rosids</taxon>
        <taxon>fabids</taxon>
        <taxon>Cucurbitales</taxon>
        <taxon>Cucurbitaceae</taxon>
        <taxon>Benincaseae</taxon>
        <taxon>Citrullus</taxon>
    </lineage>
</organism>
<evidence type="ECO:0000313" key="2">
    <source>
        <dbReference type="EMBL" id="CAK9327986.1"/>
    </source>
</evidence>
<keyword evidence="3" id="KW-1185">Reference proteome</keyword>
<evidence type="ECO:0000256" key="1">
    <source>
        <dbReference type="SAM" id="SignalP"/>
    </source>
</evidence>
<dbReference type="SUPFAM" id="SSF48264">
    <property type="entry name" value="Cytochrome P450"/>
    <property type="match status" value="1"/>
</dbReference>
<dbReference type="PANTHER" id="PTHR47949">
    <property type="entry name" value="CYTOCHROME P450 703A2-RELATED-RELATED"/>
    <property type="match status" value="1"/>
</dbReference>
<sequence length="182" mass="19985">MLLAMVCTLFSNVVIPFVDTLMKSTGLLLATVDNPSNAVGWTIAEMLNQPQFLQQATEELDKVIGNTGLFKSYPISPTLNSSPCAREALRLHPIAPFNLPHIATTDAVFAGYLIPAGSHVLLSRLGLCRNPRVWPDPMQFDPTRHLQDPTADSGLGEPDLRFITFTRGRRGCMGDALGRRLR</sequence>
<feature type="chain" id="PRO_5047082556" description="Cytochrome P450" evidence="1">
    <location>
        <begin position="21"/>
        <end position="182"/>
    </location>
</feature>
<reference evidence="2 3" key="1">
    <citation type="submission" date="2024-03" db="EMBL/GenBank/DDBJ databases">
        <authorList>
            <person name="Gkanogiannis A."/>
            <person name="Becerra Lopez-Lavalle L."/>
        </authorList>
    </citation>
    <scope>NUCLEOTIDE SEQUENCE [LARGE SCALE GENOMIC DNA]</scope>
</reference>
<proteinExistence type="predicted"/>
<dbReference type="EMBL" id="OZ021742">
    <property type="protein sequence ID" value="CAK9327986.1"/>
    <property type="molecule type" value="Genomic_DNA"/>
</dbReference>
<dbReference type="Gene3D" id="1.10.630.10">
    <property type="entry name" value="Cytochrome P450"/>
    <property type="match status" value="1"/>
</dbReference>
<keyword evidence="1" id="KW-0732">Signal</keyword>
<dbReference type="PANTHER" id="PTHR47949:SF4">
    <property type="entry name" value="TYROSINE N-MONOOXYGENASE"/>
    <property type="match status" value="1"/>
</dbReference>
<dbReference type="InterPro" id="IPR001128">
    <property type="entry name" value="Cyt_P450"/>
</dbReference>
<dbReference type="InterPro" id="IPR002401">
    <property type="entry name" value="Cyt_P450_E_grp-I"/>
</dbReference>
<protein>
    <recommendedName>
        <fullName evidence="4">Cytochrome P450</fullName>
    </recommendedName>
</protein>
<gene>
    <name evidence="2" type="ORF">CITCOLO1_LOCUS20388</name>
</gene>
<accession>A0ABP0Z8F8</accession>
<dbReference type="Pfam" id="PF00067">
    <property type="entry name" value="p450"/>
    <property type="match status" value="1"/>
</dbReference>
<dbReference type="PRINTS" id="PR00463">
    <property type="entry name" value="EP450I"/>
</dbReference>
<evidence type="ECO:0008006" key="4">
    <source>
        <dbReference type="Google" id="ProtNLM"/>
    </source>
</evidence>
<name>A0ABP0Z8F8_9ROSI</name>
<dbReference type="Proteomes" id="UP001642487">
    <property type="component" value="Chromosome 8"/>
</dbReference>
<dbReference type="InterPro" id="IPR036396">
    <property type="entry name" value="Cyt_P450_sf"/>
</dbReference>
<evidence type="ECO:0000313" key="3">
    <source>
        <dbReference type="Proteomes" id="UP001642487"/>
    </source>
</evidence>
<feature type="signal peptide" evidence="1">
    <location>
        <begin position="1"/>
        <end position="20"/>
    </location>
</feature>
<dbReference type="InterPro" id="IPR051382">
    <property type="entry name" value="CYP450_AA/FA_Hydroxylases"/>
</dbReference>